<evidence type="ECO:0000256" key="5">
    <source>
        <dbReference type="ARBA" id="ARBA00023186"/>
    </source>
</evidence>
<dbReference type="OrthoDB" id="9792010at2"/>
<keyword evidence="3 6" id="KW-0963">Cytoplasm</keyword>
<evidence type="ECO:0000256" key="6">
    <source>
        <dbReference type="PIRNR" id="PIRNR039090"/>
    </source>
</evidence>
<gene>
    <name evidence="7" type="primary">fliS</name>
    <name evidence="7" type="ORF">EPA86_05530</name>
</gene>
<dbReference type="InterPro" id="IPR036584">
    <property type="entry name" value="FliS_sf"/>
</dbReference>
<reference evidence="7 8" key="1">
    <citation type="submission" date="2019-01" db="EMBL/GenBank/DDBJ databases">
        <title>Litorilituus lipolytica sp. nov., isolated from intertidal sand of the Yellow Sea in China.</title>
        <authorList>
            <person name="Liu A."/>
        </authorList>
    </citation>
    <scope>NUCLEOTIDE SEQUENCE [LARGE SCALE GENOMIC DNA]</scope>
    <source>
        <strain evidence="7 8">RZ04</strain>
    </source>
</reference>
<sequence>MMNVKLKHYQKEATKTQMADAEPYQIIQMLMVGVMDSLALAKGSIERGDLEQKSRSISKASSIIVALRSSLDFSVGGEVSDNLNALYEYMTERLVDASVAKDTEAVDEVASLFREIKSAWDEIPMQARVEAEQQRAATANVG</sequence>
<protein>
    <recommendedName>
        <fullName evidence="6">Flagellar secretion chaperone FliS</fullName>
    </recommendedName>
</protein>
<keyword evidence="7" id="KW-0969">Cilium</keyword>
<dbReference type="PANTHER" id="PTHR34773:SF1">
    <property type="entry name" value="FLAGELLAR SECRETION CHAPERONE FLIS"/>
    <property type="match status" value="1"/>
</dbReference>
<comment type="caution">
    <text evidence="7">The sequence shown here is derived from an EMBL/GenBank/DDBJ whole genome shotgun (WGS) entry which is preliminary data.</text>
</comment>
<name>A0A502L4G2_9GAMM</name>
<dbReference type="GO" id="GO:0044780">
    <property type="term" value="P:bacterial-type flagellum assembly"/>
    <property type="evidence" value="ECO:0007669"/>
    <property type="project" value="InterPro"/>
</dbReference>
<dbReference type="InterPro" id="IPR003713">
    <property type="entry name" value="FliS"/>
</dbReference>
<accession>A0A502L4G2</accession>
<evidence type="ECO:0000256" key="1">
    <source>
        <dbReference type="ARBA" id="ARBA00004514"/>
    </source>
</evidence>
<keyword evidence="7" id="KW-0282">Flagellum</keyword>
<dbReference type="CDD" id="cd16098">
    <property type="entry name" value="FliS"/>
    <property type="match status" value="1"/>
</dbReference>
<dbReference type="EMBL" id="SAWY01000009">
    <property type="protein sequence ID" value="TPH17141.1"/>
    <property type="molecule type" value="Genomic_DNA"/>
</dbReference>
<dbReference type="Gene3D" id="1.20.120.340">
    <property type="entry name" value="Flagellar protein FliS"/>
    <property type="match status" value="1"/>
</dbReference>
<evidence type="ECO:0000256" key="3">
    <source>
        <dbReference type="ARBA" id="ARBA00022490"/>
    </source>
</evidence>
<dbReference type="Pfam" id="PF02561">
    <property type="entry name" value="FliS"/>
    <property type="match status" value="1"/>
</dbReference>
<proteinExistence type="inferred from homology"/>
<dbReference type="GO" id="GO:0071973">
    <property type="term" value="P:bacterial-type flagellum-dependent cell motility"/>
    <property type="evidence" value="ECO:0007669"/>
    <property type="project" value="TreeGrafter"/>
</dbReference>
<evidence type="ECO:0000313" key="8">
    <source>
        <dbReference type="Proteomes" id="UP000315303"/>
    </source>
</evidence>
<keyword evidence="7" id="KW-0966">Cell projection</keyword>
<dbReference type="PANTHER" id="PTHR34773">
    <property type="entry name" value="FLAGELLAR SECRETION CHAPERONE FLIS"/>
    <property type="match status" value="1"/>
</dbReference>
<dbReference type="AlphaFoldDB" id="A0A502L4G2"/>
<keyword evidence="8" id="KW-1185">Reference proteome</keyword>
<dbReference type="NCBIfam" id="TIGR00208">
    <property type="entry name" value="fliS"/>
    <property type="match status" value="1"/>
</dbReference>
<dbReference type="GO" id="GO:0005829">
    <property type="term" value="C:cytosol"/>
    <property type="evidence" value="ECO:0007669"/>
    <property type="project" value="UniProtKB-SubCell"/>
</dbReference>
<organism evidence="7 8">
    <name type="scientific">Litorilituus lipolyticus</name>
    <dbReference type="NCBI Taxonomy" id="2491017"/>
    <lineage>
        <taxon>Bacteria</taxon>
        <taxon>Pseudomonadati</taxon>
        <taxon>Pseudomonadota</taxon>
        <taxon>Gammaproteobacteria</taxon>
        <taxon>Alteromonadales</taxon>
        <taxon>Colwelliaceae</taxon>
        <taxon>Litorilituus</taxon>
    </lineage>
</organism>
<evidence type="ECO:0000313" key="7">
    <source>
        <dbReference type="EMBL" id="TPH17141.1"/>
    </source>
</evidence>
<comment type="subcellular location">
    <subcellularLocation>
        <location evidence="1 6">Cytoplasm</location>
        <location evidence="1 6">Cytosol</location>
    </subcellularLocation>
</comment>
<comment type="similarity">
    <text evidence="2 6">Belongs to the FliS family.</text>
</comment>
<evidence type="ECO:0000256" key="4">
    <source>
        <dbReference type="ARBA" id="ARBA00022795"/>
    </source>
</evidence>
<keyword evidence="4 6" id="KW-1005">Bacterial flagellum biogenesis</keyword>
<dbReference type="PIRSF" id="PIRSF039090">
    <property type="entry name" value="Flis"/>
    <property type="match status" value="1"/>
</dbReference>
<dbReference type="SUPFAM" id="SSF101116">
    <property type="entry name" value="Flagellar export chaperone FliS"/>
    <property type="match status" value="1"/>
</dbReference>
<evidence type="ECO:0000256" key="2">
    <source>
        <dbReference type="ARBA" id="ARBA00008787"/>
    </source>
</evidence>
<dbReference type="Proteomes" id="UP000315303">
    <property type="component" value="Unassembled WGS sequence"/>
</dbReference>
<keyword evidence="5" id="KW-0143">Chaperone</keyword>